<gene>
    <name evidence="2" type="ORF">GCM10022394_29240</name>
</gene>
<name>A0ABP6W6J8_9GAMM</name>
<feature type="transmembrane region" description="Helical" evidence="1">
    <location>
        <begin position="31"/>
        <end position="48"/>
    </location>
</feature>
<evidence type="ECO:0000256" key="1">
    <source>
        <dbReference type="SAM" id="Phobius"/>
    </source>
</evidence>
<accession>A0ABP6W6J8</accession>
<keyword evidence="1" id="KW-0472">Membrane</keyword>
<keyword evidence="3" id="KW-1185">Reference proteome</keyword>
<organism evidence="2 3">
    <name type="scientific">Zobellella aerophila</name>
    <dbReference type="NCBI Taxonomy" id="870480"/>
    <lineage>
        <taxon>Bacteria</taxon>
        <taxon>Pseudomonadati</taxon>
        <taxon>Pseudomonadota</taxon>
        <taxon>Gammaproteobacteria</taxon>
        <taxon>Aeromonadales</taxon>
        <taxon>Aeromonadaceae</taxon>
        <taxon>Zobellella</taxon>
    </lineage>
</organism>
<feature type="transmembrane region" description="Helical" evidence="1">
    <location>
        <begin position="60"/>
        <end position="80"/>
    </location>
</feature>
<protein>
    <submittedName>
        <fullName evidence="2">Uncharacterized protein</fullName>
    </submittedName>
</protein>
<dbReference type="EMBL" id="BAABCX010000004">
    <property type="protein sequence ID" value="GAA3547322.1"/>
    <property type="molecule type" value="Genomic_DNA"/>
</dbReference>
<evidence type="ECO:0000313" key="2">
    <source>
        <dbReference type="EMBL" id="GAA3547322.1"/>
    </source>
</evidence>
<keyword evidence="1" id="KW-0812">Transmembrane</keyword>
<comment type="caution">
    <text evidence="2">The sequence shown here is derived from an EMBL/GenBank/DDBJ whole genome shotgun (WGS) entry which is preliminary data.</text>
</comment>
<sequence>MARLSSIDTLLRVTSPRQETTYNKVSNMTRLFLLPLIPALLWYLFLLYNQIPIKQGARVFYWIIGLGWGLAGFLSLMMLIT</sequence>
<keyword evidence="1" id="KW-1133">Transmembrane helix</keyword>
<evidence type="ECO:0000313" key="3">
    <source>
        <dbReference type="Proteomes" id="UP001500795"/>
    </source>
</evidence>
<proteinExistence type="predicted"/>
<dbReference type="Proteomes" id="UP001500795">
    <property type="component" value="Unassembled WGS sequence"/>
</dbReference>
<reference evidence="3" key="1">
    <citation type="journal article" date="2019" name="Int. J. Syst. Evol. Microbiol.">
        <title>The Global Catalogue of Microorganisms (GCM) 10K type strain sequencing project: providing services to taxonomists for standard genome sequencing and annotation.</title>
        <authorList>
            <consortium name="The Broad Institute Genomics Platform"/>
            <consortium name="The Broad Institute Genome Sequencing Center for Infectious Disease"/>
            <person name="Wu L."/>
            <person name="Ma J."/>
        </authorList>
    </citation>
    <scope>NUCLEOTIDE SEQUENCE [LARGE SCALE GENOMIC DNA]</scope>
    <source>
        <strain evidence="3">JCM 17110</strain>
    </source>
</reference>